<dbReference type="Pfam" id="PF00196">
    <property type="entry name" value="GerE"/>
    <property type="match status" value="1"/>
</dbReference>
<dbReference type="RefSeq" id="WP_254573095.1">
    <property type="nucleotide sequence ID" value="NZ_CP098502.1"/>
</dbReference>
<evidence type="ECO:0000259" key="4">
    <source>
        <dbReference type="PROSITE" id="PS50043"/>
    </source>
</evidence>
<dbReference type="PANTHER" id="PTHR44688:SF25">
    <property type="entry name" value="HTH LUXR-TYPE DOMAIN-CONTAINING PROTEIN"/>
    <property type="match status" value="1"/>
</dbReference>
<dbReference type="InterPro" id="IPR000792">
    <property type="entry name" value="Tscrpt_reg_LuxR_C"/>
</dbReference>
<dbReference type="CDD" id="cd06170">
    <property type="entry name" value="LuxR_C_like"/>
    <property type="match status" value="1"/>
</dbReference>
<dbReference type="SMART" id="SM00421">
    <property type="entry name" value="HTH_LUXR"/>
    <property type="match status" value="1"/>
</dbReference>
<dbReference type="EMBL" id="CP098502">
    <property type="protein sequence ID" value="UTI66424.1"/>
    <property type="molecule type" value="Genomic_DNA"/>
</dbReference>
<dbReference type="SUPFAM" id="SSF55781">
    <property type="entry name" value="GAF domain-like"/>
    <property type="match status" value="1"/>
</dbReference>
<evidence type="ECO:0000313" key="5">
    <source>
        <dbReference type="EMBL" id="UTI66424.1"/>
    </source>
</evidence>
<dbReference type="PROSITE" id="PS50043">
    <property type="entry name" value="HTH_LUXR_2"/>
    <property type="match status" value="1"/>
</dbReference>
<accession>A0ABY5DXY3</accession>
<dbReference type="Gene3D" id="1.10.10.10">
    <property type="entry name" value="Winged helix-like DNA-binding domain superfamily/Winged helix DNA-binding domain"/>
    <property type="match status" value="1"/>
</dbReference>
<dbReference type="InterPro" id="IPR003018">
    <property type="entry name" value="GAF"/>
</dbReference>
<evidence type="ECO:0000256" key="1">
    <source>
        <dbReference type="ARBA" id="ARBA00023015"/>
    </source>
</evidence>
<dbReference type="Proteomes" id="UP001056035">
    <property type="component" value="Chromosome"/>
</dbReference>
<reference evidence="5 6" key="1">
    <citation type="submission" date="2022-06" db="EMBL/GenBank/DDBJ databases">
        <title>Paraconexibacter antarcticus.</title>
        <authorList>
            <person name="Kim C.S."/>
        </authorList>
    </citation>
    <scope>NUCLEOTIDE SEQUENCE [LARGE SCALE GENOMIC DNA]</scope>
    <source>
        <strain evidence="5 6">02-257</strain>
    </source>
</reference>
<protein>
    <submittedName>
        <fullName evidence="5">LuxR C-terminal-related transcriptional regulator</fullName>
    </submittedName>
</protein>
<keyword evidence="3" id="KW-0804">Transcription</keyword>
<feature type="domain" description="HTH luxR-type" evidence="4">
    <location>
        <begin position="228"/>
        <end position="293"/>
    </location>
</feature>
<organism evidence="5 6">
    <name type="scientific">Paraconexibacter antarcticus</name>
    <dbReference type="NCBI Taxonomy" id="2949664"/>
    <lineage>
        <taxon>Bacteria</taxon>
        <taxon>Bacillati</taxon>
        <taxon>Actinomycetota</taxon>
        <taxon>Thermoleophilia</taxon>
        <taxon>Solirubrobacterales</taxon>
        <taxon>Paraconexibacteraceae</taxon>
        <taxon>Paraconexibacter</taxon>
    </lineage>
</organism>
<proteinExistence type="predicted"/>
<dbReference type="SUPFAM" id="SSF46894">
    <property type="entry name" value="C-terminal effector domain of the bipartite response regulators"/>
    <property type="match status" value="1"/>
</dbReference>
<name>A0ABY5DXY3_9ACTN</name>
<keyword evidence="6" id="KW-1185">Reference proteome</keyword>
<dbReference type="SMART" id="SM00065">
    <property type="entry name" value="GAF"/>
    <property type="match status" value="1"/>
</dbReference>
<dbReference type="Pfam" id="PF01590">
    <property type="entry name" value="GAF"/>
    <property type="match status" value="1"/>
</dbReference>
<evidence type="ECO:0000313" key="6">
    <source>
        <dbReference type="Proteomes" id="UP001056035"/>
    </source>
</evidence>
<sequence>MAVADETQTLAGVQRALAELRESATAGTVMDRGLRGLCTHCGFTRAVLFRLQDSELIGEAIHFSEQPEWAAELLLESRRTRLPLTHMVLETEMLRRRTAGLVANPQDDSRAFLPLTQPFRTRSYVAAPLIPDGHVVGFVHADRYFEPERDVDERDRLCLAAFAEGFAFALHRAVLLDRLAQQRLELRRLLAEAGEVTEHIGALGAHLGRAEEDLHASLRSAGAHQVPDERLQSLLTPREVEVVELMAEGSTNAAIARQLVVSEQTAKTHVSHVLRKLRATNRAEAVSRYHALTARRDR</sequence>
<dbReference type="InterPro" id="IPR036388">
    <property type="entry name" value="WH-like_DNA-bd_sf"/>
</dbReference>
<dbReference type="PRINTS" id="PR00038">
    <property type="entry name" value="HTHLUXR"/>
</dbReference>
<gene>
    <name evidence="5" type="ORF">NBH00_09485</name>
</gene>
<dbReference type="Gene3D" id="3.30.450.40">
    <property type="match status" value="1"/>
</dbReference>
<evidence type="ECO:0000256" key="2">
    <source>
        <dbReference type="ARBA" id="ARBA00023125"/>
    </source>
</evidence>
<keyword evidence="1" id="KW-0805">Transcription regulation</keyword>
<keyword evidence="2" id="KW-0238">DNA-binding</keyword>
<dbReference type="InterPro" id="IPR016032">
    <property type="entry name" value="Sig_transdc_resp-reg_C-effctor"/>
</dbReference>
<dbReference type="PANTHER" id="PTHR44688">
    <property type="entry name" value="DNA-BINDING TRANSCRIPTIONAL ACTIVATOR DEVR_DOSR"/>
    <property type="match status" value="1"/>
</dbReference>
<evidence type="ECO:0000256" key="3">
    <source>
        <dbReference type="ARBA" id="ARBA00023163"/>
    </source>
</evidence>
<dbReference type="InterPro" id="IPR029016">
    <property type="entry name" value="GAF-like_dom_sf"/>
</dbReference>